<dbReference type="Proteomes" id="UP000587527">
    <property type="component" value="Unassembled WGS sequence"/>
</dbReference>
<comment type="caution">
    <text evidence="1">The sequence shown here is derived from an EMBL/GenBank/DDBJ whole genome shotgun (WGS) entry which is preliminary data.</text>
</comment>
<name>A0A841BXX1_9ACTN</name>
<sequence length="82" mass="9076">MDTFASLASTLTCPAIVVTLGYAALCAVSPYARCRRCHGTGHVKAFPRRSRPCGSCRTEGLKLRHGRRVANHLRRLHRDGTR</sequence>
<evidence type="ECO:0000313" key="2">
    <source>
        <dbReference type="Proteomes" id="UP000587527"/>
    </source>
</evidence>
<dbReference type="AlphaFoldDB" id="A0A841BXX1"/>
<evidence type="ECO:0000313" key="1">
    <source>
        <dbReference type="EMBL" id="MBB5871979.1"/>
    </source>
</evidence>
<dbReference type="EMBL" id="JACHMN010000002">
    <property type="protein sequence ID" value="MBB5871979.1"/>
    <property type="molecule type" value="Genomic_DNA"/>
</dbReference>
<keyword evidence="2" id="KW-1185">Reference proteome</keyword>
<proteinExistence type="predicted"/>
<reference evidence="1 2" key="1">
    <citation type="submission" date="2020-08" db="EMBL/GenBank/DDBJ databases">
        <title>Sequencing the genomes of 1000 actinobacteria strains.</title>
        <authorList>
            <person name="Klenk H.-P."/>
        </authorList>
    </citation>
    <scope>NUCLEOTIDE SEQUENCE [LARGE SCALE GENOMIC DNA]</scope>
    <source>
        <strain evidence="1 2">DSM 45362</strain>
    </source>
</reference>
<protein>
    <submittedName>
        <fullName evidence="1">DnaJ-class molecular chaperone</fullName>
    </submittedName>
</protein>
<organism evidence="1 2">
    <name type="scientific">Allocatelliglobosispora scoriae</name>
    <dbReference type="NCBI Taxonomy" id="643052"/>
    <lineage>
        <taxon>Bacteria</taxon>
        <taxon>Bacillati</taxon>
        <taxon>Actinomycetota</taxon>
        <taxon>Actinomycetes</taxon>
        <taxon>Micromonosporales</taxon>
        <taxon>Micromonosporaceae</taxon>
        <taxon>Allocatelliglobosispora</taxon>
    </lineage>
</organism>
<gene>
    <name evidence="1" type="ORF">F4553_005358</name>
</gene>
<accession>A0A841BXX1</accession>